<accession>A0A1F5Z1G3</accession>
<dbReference type="Gene3D" id="3.40.1010.10">
    <property type="entry name" value="Cobalt-precorrin-4 Transmethylase, Domain 1"/>
    <property type="match status" value="1"/>
</dbReference>
<dbReference type="PANTHER" id="PTHR45790">
    <property type="entry name" value="SIROHEME SYNTHASE-RELATED"/>
    <property type="match status" value="1"/>
</dbReference>
<comment type="caution">
    <text evidence="8">The sequence shown here is derived from an EMBL/GenBank/DDBJ whole genome shotgun (WGS) entry which is preliminary data.</text>
</comment>
<dbReference type="GO" id="GO:0032259">
    <property type="term" value="P:methylation"/>
    <property type="evidence" value="ECO:0007669"/>
    <property type="project" value="UniProtKB-KW"/>
</dbReference>
<evidence type="ECO:0000313" key="9">
    <source>
        <dbReference type="Proteomes" id="UP000179129"/>
    </source>
</evidence>
<sequence>MPENNGKIILVGAGPGDPDLLTIKGRKALEQAEVLIYDYLAPKELLCHAPESCEKIYVGKQAGCHTLRQEEINRLLVEKARLGLTGVRLKGGDPYVFGRGGEEALAAGEAEIPFEVVPGVTAGVAVPAYAGIPVTQRGYASTLTLITGHEDPNKEESDIDWASLAAIGGTLVFYMGIGRLGKIAGSLIEHGRSADTPAAVIRRGTTFSQRTVTGTLGDIEERVREAELKPPALIVVGQVVGLRGSLDWFEKRPLFGRTVIVTRAREQASDFSELLKGMGAGVVELPTIKIGPSPEPERVNEVLCSLSGFDWIVFTSANGVKVLLEELRRADGDVRWLGRAHLCAIGPATAAALEASGLRVDLMPESYVAESVVEALQRSGELQGKRVLLPRAEIARKMLPEALTALGAIVEEVALYSTRLEEPENLAEVRRALADGEIDVVSFTSSSTVENFVTLVGEKTLRESAKRTLFASIGPVTVKKAEEYGLKSAIVPKSFTIHDLALAIRDFFALPEKSP</sequence>
<name>A0A1F5Z1G3_9BACT</name>
<dbReference type="STRING" id="1817867.A3F83_16000"/>
<evidence type="ECO:0000256" key="2">
    <source>
        <dbReference type="ARBA" id="ARBA00022603"/>
    </source>
</evidence>
<dbReference type="InterPro" id="IPR014777">
    <property type="entry name" value="4pyrrole_Mease_sub1"/>
</dbReference>
<dbReference type="InterPro" id="IPR006366">
    <property type="entry name" value="CobA/CysG_C"/>
</dbReference>
<evidence type="ECO:0000259" key="6">
    <source>
        <dbReference type="Pfam" id="PF00590"/>
    </source>
</evidence>
<dbReference type="EC" id="2.1.1.107" evidence="1"/>
<dbReference type="EMBL" id="MFIX01000030">
    <property type="protein sequence ID" value="OGG06205.1"/>
    <property type="molecule type" value="Genomic_DNA"/>
</dbReference>
<dbReference type="FunFam" id="3.30.950.10:FF:000001">
    <property type="entry name" value="Siroheme synthase"/>
    <property type="match status" value="1"/>
</dbReference>
<dbReference type="PANTHER" id="PTHR45790:SF3">
    <property type="entry name" value="S-ADENOSYL-L-METHIONINE-DEPENDENT UROPORPHYRINOGEN III METHYLTRANSFERASE, CHLOROPLASTIC"/>
    <property type="match status" value="1"/>
</dbReference>
<dbReference type="GO" id="GO:0019354">
    <property type="term" value="P:siroheme biosynthetic process"/>
    <property type="evidence" value="ECO:0007669"/>
    <property type="project" value="InterPro"/>
</dbReference>
<evidence type="ECO:0000313" key="8">
    <source>
        <dbReference type="EMBL" id="OGG06205.1"/>
    </source>
</evidence>
<dbReference type="Pfam" id="PF00590">
    <property type="entry name" value="TP_methylase"/>
    <property type="match status" value="1"/>
</dbReference>
<evidence type="ECO:0000256" key="4">
    <source>
        <dbReference type="ARBA" id="ARBA00022691"/>
    </source>
</evidence>
<proteinExistence type="predicted"/>
<dbReference type="InterPro" id="IPR036108">
    <property type="entry name" value="4pyrrol_syn_uPrphyn_synt_sf"/>
</dbReference>
<evidence type="ECO:0000256" key="3">
    <source>
        <dbReference type="ARBA" id="ARBA00022679"/>
    </source>
</evidence>
<feature type="domain" description="Tetrapyrrole methylase" evidence="6">
    <location>
        <begin position="7"/>
        <end position="219"/>
    </location>
</feature>
<dbReference type="Gene3D" id="3.40.50.10090">
    <property type="match status" value="2"/>
</dbReference>
<dbReference type="SUPFAM" id="SSF53790">
    <property type="entry name" value="Tetrapyrrole methylase"/>
    <property type="match status" value="1"/>
</dbReference>
<dbReference type="InterPro" id="IPR014776">
    <property type="entry name" value="4pyrrole_Mease_sub2"/>
</dbReference>
<dbReference type="PROSITE" id="PS00839">
    <property type="entry name" value="SUMT_1"/>
    <property type="match status" value="1"/>
</dbReference>
<dbReference type="InterPro" id="IPR050161">
    <property type="entry name" value="Siro_Cobalamin_biosynth"/>
</dbReference>
<organism evidence="8 9">
    <name type="scientific">Candidatus Glassbacteria bacterium RIFCSPLOWO2_12_FULL_58_11</name>
    <dbReference type="NCBI Taxonomy" id="1817867"/>
    <lineage>
        <taxon>Bacteria</taxon>
        <taxon>Candidatus Glassiibacteriota</taxon>
    </lineage>
</organism>
<keyword evidence="5" id="KW-0627">Porphyrin biosynthesis</keyword>
<feature type="domain" description="Tetrapyrrole biosynthesis uroporphyrinogen III synthase" evidence="7">
    <location>
        <begin position="270"/>
        <end position="500"/>
    </location>
</feature>
<dbReference type="GO" id="GO:0004852">
    <property type="term" value="F:uroporphyrinogen-III synthase activity"/>
    <property type="evidence" value="ECO:0007669"/>
    <property type="project" value="InterPro"/>
</dbReference>
<dbReference type="CDD" id="cd06578">
    <property type="entry name" value="HemD"/>
    <property type="match status" value="1"/>
</dbReference>
<dbReference type="NCBIfam" id="TIGR01469">
    <property type="entry name" value="cobA_cysG_Cterm"/>
    <property type="match status" value="1"/>
</dbReference>
<dbReference type="SUPFAM" id="SSF69618">
    <property type="entry name" value="HemD-like"/>
    <property type="match status" value="1"/>
</dbReference>
<keyword evidence="4" id="KW-0949">S-adenosyl-L-methionine</keyword>
<dbReference type="FunFam" id="3.40.1010.10:FF:000001">
    <property type="entry name" value="Siroheme synthase"/>
    <property type="match status" value="1"/>
</dbReference>
<dbReference type="Gene3D" id="3.30.950.10">
    <property type="entry name" value="Methyltransferase, Cobalt-precorrin-4 Transmethylase, Domain 2"/>
    <property type="match status" value="1"/>
</dbReference>
<dbReference type="InterPro" id="IPR035996">
    <property type="entry name" value="4pyrrol_Methylase_sf"/>
</dbReference>
<dbReference type="AlphaFoldDB" id="A0A1F5Z1G3"/>
<dbReference type="InterPro" id="IPR000878">
    <property type="entry name" value="4pyrrol_Mease"/>
</dbReference>
<dbReference type="InterPro" id="IPR003043">
    <property type="entry name" value="Uropor_MeTrfase_CS"/>
</dbReference>
<dbReference type="InterPro" id="IPR003754">
    <property type="entry name" value="4pyrrol_synth_uPrphyn_synth"/>
</dbReference>
<evidence type="ECO:0000259" key="7">
    <source>
        <dbReference type="Pfam" id="PF02602"/>
    </source>
</evidence>
<dbReference type="Pfam" id="PF02602">
    <property type="entry name" value="HEM4"/>
    <property type="match status" value="1"/>
</dbReference>
<evidence type="ECO:0000256" key="5">
    <source>
        <dbReference type="ARBA" id="ARBA00023244"/>
    </source>
</evidence>
<dbReference type="CDD" id="cd11642">
    <property type="entry name" value="SUMT"/>
    <property type="match status" value="1"/>
</dbReference>
<reference evidence="8 9" key="1">
    <citation type="journal article" date="2016" name="Nat. Commun.">
        <title>Thousands of microbial genomes shed light on interconnected biogeochemical processes in an aquifer system.</title>
        <authorList>
            <person name="Anantharaman K."/>
            <person name="Brown C.T."/>
            <person name="Hug L.A."/>
            <person name="Sharon I."/>
            <person name="Castelle C.J."/>
            <person name="Probst A.J."/>
            <person name="Thomas B.C."/>
            <person name="Singh A."/>
            <person name="Wilkins M.J."/>
            <person name="Karaoz U."/>
            <person name="Brodie E.L."/>
            <person name="Williams K.H."/>
            <person name="Hubbard S.S."/>
            <person name="Banfield J.F."/>
        </authorList>
    </citation>
    <scope>NUCLEOTIDE SEQUENCE [LARGE SCALE GENOMIC DNA]</scope>
</reference>
<dbReference type="NCBIfam" id="NF004790">
    <property type="entry name" value="PRK06136.1"/>
    <property type="match status" value="1"/>
</dbReference>
<keyword evidence="2 8" id="KW-0489">Methyltransferase</keyword>
<keyword evidence="3 8" id="KW-0808">Transferase</keyword>
<dbReference type="Proteomes" id="UP000179129">
    <property type="component" value="Unassembled WGS sequence"/>
</dbReference>
<evidence type="ECO:0000256" key="1">
    <source>
        <dbReference type="ARBA" id="ARBA00012162"/>
    </source>
</evidence>
<gene>
    <name evidence="8" type="ORF">A3F83_16000</name>
</gene>
<dbReference type="GO" id="GO:0004851">
    <property type="term" value="F:uroporphyrin-III C-methyltransferase activity"/>
    <property type="evidence" value="ECO:0007669"/>
    <property type="project" value="UniProtKB-EC"/>
</dbReference>
<protein>
    <recommendedName>
        <fullName evidence="1">uroporphyrinogen-III C-methyltransferase</fullName>
        <ecNumber evidence="1">2.1.1.107</ecNumber>
    </recommendedName>
</protein>